<dbReference type="PANTHER" id="PTHR36182">
    <property type="entry name" value="PROTEIN, PUTATIVE (AFU_ORTHOLOGUE AFUA_6G10930)-RELATED"/>
    <property type="match status" value="1"/>
</dbReference>
<gene>
    <name evidence="3" type="ORF">CC86DRAFT_389430</name>
</gene>
<dbReference type="EMBL" id="MU006216">
    <property type="protein sequence ID" value="KAF2833044.1"/>
    <property type="molecule type" value="Genomic_DNA"/>
</dbReference>
<organism evidence="3 4">
    <name type="scientific">Ophiobolus disseminans</name>
    <dbReference type="NCBI Taxonomy" id="1469910"/>
    <lineage>
        <taxon>Eukaryota</taxon>
        <taxon>Fungi</taxon>
        <taxon>Dikarya</taxon>
        <taxon>Ascomycota</taxon>
        <taxon>Pezizomycotina</taxon>
        <taxon>Dothideomycetes</taxon>
        <taxon>Pleosporomycetidae</taxon>
        <taxon>Pleosporales</taxon>
        <taxon>Pleosporineae</taxon>
        <taxon>Phaeosphaeriaceae</taxon>
        <taxon>Ophiobolus</taxon>
    </lineage>
</organism>
<dbReference type="Gene3D" id="2.70.50.70">
    <property type="match status" value="1"/>
</dbReference>
<feature type="region of interest" description="Disordered" evidence="1">
    <location>
        <begin position="225"/>
        <end position="248"/>
    </location>
</feature>
<feature type="compositionally biased region" description="Polar residues" evidence="1">
    <location>
        <begin position="299"/>
        <end position="312"/>
    </location>
</feature>
<reference evidence="3" key="1">
    <citation type="journal article" date="2020" name="Stud. Mycol.">
        <title>101 Dothideomycetes genomes: a test case for predicting lifestyles and emergence of pathogens.</title>
        <authorList>
            <person name="Haridas S."/>
            <person name="Albert R."/>
            <person name="Binder M."/>
            <person name="Bloem J."/>
            <person name="Labutti K."/>
            <person name="Salamov A."/>
            <person name="Andreopoulos B."/>
            <person name="Baker S."/>
            <person name="Barry K."/>
            <person name="Bills G."/>
            <person name="Bluhm B."/>
            <person name="Cannon C."/>
            <person name="Castanera R."/>
            <person name="Culley D."/>
            <person name="Daum C."/>
            <person name="Ezra D."/>
            <person name="Gonzalez J."/>
            <person name="Henrissat B."/>
            <person name="Kuo A."/>
            <person name="Liang C."/>
            <person name="Lipzen A."/>
            <person name="Lutzoni F."/>
            <person name="Magnuson J."/>
            <person name="Mondo S."/>
            <person name="Nolan M."/>
            <person name="Ohm R."/>
            <person name="Pangilinan J."/>
            <person name="Park H.-J."/>
            <person name="Ramirez L."/>
            <person name="Alfaro M."/>
            <person name="Sun H."/>
            <person name="Tritt A."/>
            <person name="Yoshinaga Y."/>
            <person name="Zwiers L.-H."/>
            <person name="Turgeon B."/>
            <person name="Goodwin S."/>
            <person name="Spatafora J."/>
            <person name="Crous P."/>
            <person name="Grigoriev I."/>
        </authorList>
    </citation>
    <scope>NUCLEOTIDE SEQUENCE</scope>
    <source>
        <strain evidence="3">CBS 113818</strain>
    </source>
</reference>
<evidence type="ECO:0000256" key="2">
    <source>
        <dbReference type="SAM" id="SignalP"/>
    </source>
</evidence>
<evidence type="ECO:0008006" key="5">
    <source>
        <dbReference type="Google" id="ProtNLM"/>
    </source>
</evidence>
<feature type="compositionally biased region" description="Polar residues" evidence="1">
    <location>
        <begin position="278"/>
        <end position="287"/>
    </location>
</feature>
<dbReference type="OrthoDB" id="2342176at2759"/>
<keyword evidence="2" id="KW-0732">Signal</keyword>
<feature type="signal peptide" evidence="2">
    <location>
        <begin position="1"/>
        <end position="21"/>
    </location>
</feature>
<dbReference type="Proteomes" id="UP000799424">
    <property type="component" value="Unassembled WGS sequence"/>
</dbReference>
<protein>
    <recommendedName>
        <fullName evidence="5">Lytic polysaccharide monooxygenase</fullName>
    </recommendedName>
</protein>
<proteinExistence type="predicted"/>
<evidence type="ECO:0000313" key="4">
    <source>
        <dbReference type="Proteomes" id="UP000799424"/>
    </source>
</evidence>
<keyword evidence="4" id="KW-1185">Reference proteome</keyword>
<feature type="compositionally biased region" description="Low complexity" evidence="1">
    <location>
        <begin position="313"/>
        <end position="332"/>
    </location>
</feature>
<accession>A0A6A7AJA6</accession>
<evidence type="ECO:0000256" key="1">
    <source>
        <dbReference type="SAM" id="MobiDB-lite"/>
    </source>
</evidence>
<evidence type="ECO:0000313" key="3">
    <source>
        <dbReference type="EMBL" id="KAF2833044.1"/>
    </source>
</evidence>
<dbReference type="AlphaFoldDB" id="A0A6A7AJA6"/>
<sequence>MMFSTTTIVVALLAIAPFANAHMVITKPIPFGAPNNFNLDKSGSDFPCKAVPYTSTSPNLWPVGSKQRLDLKGSATHDGGSCQISVTTDKAPTKASKWKVIYSIEGGCPPPPPTGGNFLPDNPNFVNLVTPGFEFTIPPEVPNGDLAMSWTWFNKVGQREMYMNCAPVTVTGGASDMSAFEALPDMAVANLASQGTCATTEKFDYTFENPGKYKIQAGKGPFMPLCGGPSSAGGSTNGPAQQQPANPVASPVASTVALQAAPVITSTIREVVMVTALSSPGPSSKKCTASGHHAAMPSPQASGAATPALSQTPAASAPVAVPSKAPATPVPSGGAATPVPSGGATSPAVGQACSPDGSIVCSADGKQFAVCNWGKATFQSVAQGTTCKGGKIARRADYASTLRTVSLHALLA</sequence>
<feature type="compositionally biased region" description="Polar residues" evidence="1">
    <location>
        <begin position="232"/>
        <end position="245"/>
    </location>
</feature>
<name>A0A6A7AJA6_9PLEO</name>
<feature type="region of interest" description="Disordered" evidence="1">
    <location>
        <begin position="278"/>
        <end position="348"/>
    </location>
</feature>
<feature type="chain" id="PRO_5025595038" description="Lytic polysaccharide monooxygenase" evidence="2">
    <location>
        <begin position="22"/>
        <end position="412"/>
    </location>
</feature>
<dbReference type="PANTHER" id="PTHR36182:SF2">
    <property type="entry name" value="LYTIC POLYSACCHARIDE MONOOXYGENASE"/>
    <property type="match status" value="1"/>
</dbReference>